<dbReference type="InterPro" id="IPR004853">
    <property type="entry name" value="Sugar_P_trans_dom"/>
</dbReference>
<dbReference type="AlphaFoldDB" id="A0A914YRH2"/>
<feature type="chain" id="PRO_5037599327" evidence="2">
    <location>
        <begin position="28"/>
        <end position="114"/>
    </location>
</feature>
<keyword evidence="2" id="KW-0732">Signal</keyword>
<sequence length="114" mass="12694">MSTLFTSQWLFTFRIVLICFLWYGASCSQSIVNKMTLQVYAYPLTVTLSSLVNNAIYAIPLAKIMKVKAKTITKPYLLKTLVPIAGFKAIALASAFFGLWKVPVSYAQTGVKIF</sequence>
<protein>
    <submittedName>
        <fullName evidence="5">Sugar phosphate transporter domain-containing protein</fullName>
    </submittedName>
</protein>
<keyword evidence="1" id="KW-0812">Transmembrane</keyword>
<feature type="transmembrane region" description="Helical" evidence="1">
    <location>
        <begin position="80"/>
        <end position="100"/>
    </location>
</feature>
<dbReference type="Proteomes" id="UP000887577">
    <property type="component" value="Unplaced"/>
</dbReference>
<evidence type="ECO:0000256" key="2">
    <source>
        <dbReference type="SAM" id="SignalP"/>
    </source>
</evidence>
<proteinExistence type="predicted"/>
<feature type="signal peptide" evidence="2">
    <location>
        <begin position="1"/>
        <end position="27"/>
    </location>
</feature>
<name>A0A914YRH2_9BILA</name>
<evidence type="ECO:0000259" key="3">
    <source>
        <dbReference type="Pfam" id="PF03151"/>
    </source>
</evidence>
<organism evidence="4 5">
    <name type="scientific">Panagrolaimus superbus</name>
    <dbReference type="NCBI Taxonomy" id="310955"/>
    <lineage>
        <taxon>Eukaryota</taxon>
        <taxon>Metazoa</taxon>
        <taxon>Ecdysozoa</taxon>
        <taxon>Nematoda</taxon>
        <taxon>Chromadorea</taxon>
        <taxon>Rhabditida</taxon>
        <taxon>Tylenchina</taxon>
        <taxon>Panagrolaimomorpha</taxon>
        <taxon>Panagrolaimoidea</taxon>
        <taxon>Panagrolaimidae</taxon>
        <taxon>Panagrolaimus</taxon>
    </lineage>
</organism>
<evidence type="ECO:0000313" key="5">
    <source>
        <dbReference type="WBParaSite" id="PSU_v2.g3358.t1"/>
    </source>
</evidence>
<dbReference type="WBParaSite" id="PSU_v2.g3358.t1">
    <property type="protein sequence ID" value="PSU_v2.g3358.t1"/>
    <property type="gene ID" value="PSU_v2.g3358"/>
</dbReference>
<dbReference type="Pfam" id="PF03151">
    <property type="entry name" value="TPT"/>
    <property type="match status" value="1"/>
</dbReference>
<evidence type="ECO:0000256" key="1">
    <source>
        <dbReference type="SAM" id="Phobius"/>
    </source>
</evidence>
<keyword evidence="4" id="KW-1185">Reference proteome</keyword>
<feature type="transmembrane region" description="Helical" evidence="1">
    <location>
        <begin position="40"/>
        <end position="59"/>
    </location>
</feature>
<accession>A0A914YRH2</accession>
<reference evidence="5" key="1">
    <citation type="submission" date="2022-11" db="UniProtKB">
        <authorList>
            <consortium name="WormBaseParasite"/>
        </authorList>
    </citation>
    <scope>IDENTIFICATION</scope>
</reference>
<keyword evidence="1" id="KW-1133">Transmembrane helix</keyword>
<keyword evidence="1" id="KW-0472">Membrane</keyword>
<evidence type="ECO:0000313" key="4">
    <source>
        <dbReference type="Proteomes" id="UP000887577"/>
    </source>
</evidence>
<feature type="domain" description="Sugar phosphate transporter" evidence="3">
    <location>
        <begin position="14"/>
        <end position="109"/>
    </location>
</feature>